<dbReference type="EMBL" id="AWEZ01000064">
    <property type="protein sequence ID" value="ERL06525.1"/>
    <property type="molecule type" value="Genomic_DNA"/>
</dbReference>
<dbReference type="AlphaFoldDB" id="U2TJ67"/>
<comment type="caution">
    <text evidence="1">The sequence shown here is derived from an EMBL/GenBank/DDBJ whole genome shotgun (WGS) entry which is preliminary data.</text>
</comment>
<name>U2TJ67_9ACTN</name>
<organism evidence="1 2">
    <name type="scientific">Olsenella profusa F0195</name>
    <dbReference type="NCBI Taxonomy" id="1125712"/>
    <lineage>
        <taxon>Bacteria</taxon>
        <taxon>Bacillati</taxon>
        <taxon>Actinomycetota</taxon>
        <taxon>Coriobacteriia</taxon>
        <taxon>Coriobacteriales</taxon>
        <taxon>Atopobiaceae</taxon>
        <taxon>Olsenella</taxon>
    </lineage>
</organism>
<accession>U2TJ67</accession>
<gene>
    <name evidence="1" type="ORF">HMPREF1316_1279</name>
</gene>
<sequence length="71" mass="7723">MNGLGEHICYIKDSSDNGVTLPRSEKLVETLLTKNGFGAPWKEVQHYLKGSIGHGIPPKTVACREGPGIYL</sequence>
<dbReference type="Proteomes" id="UP000016638">
    <property type="component" value="Unassembled WGS sequence"/>
</dbReference>
<evidence type="ECO:0000313" key="2">
    <source>
        <dbReference type="Proteomes" id="UP000016638"/>
    </source>
</evidence>
<reference evidence="1 2" key="1">
    <citation type="submission" date="2013-08" db="EMBL/GenBank/DDBJ databases">
        <authorList>
            <person name="Durkin A.S."/>
            <person name="Haft D.R."/>
            <person name="McCorrison J."/>
            <person name="Torralba M."/>
            <person name="Gillis M."/>
            <person name="Haft D.H."/>
            <person name="Methe B."/>
            <person name="Sutton G."/>
            <person name="Nelson K.E."/>
        </authorList>
    </citation>
    <scope>NUCLEOTIDE SEQUENCE [LARGE SCALE GENOMIC DNA]</scope>
    <source>
        <strain evidence="1 2">F0195</strain>
    </source>
</reference>
<evidence type="ECO:0000313" key="1">
    <source>
        <dbReference type="EMBL" id="ERL06525.1"/>
    </source>
</evidence>
<protein>
    <submittedName>
        <fullName evidence="1">Uncharacterized protein</fullName>
    </submittedName>
</protein>
<dbReference type="RefSeq" id="WP_021726979.1">
    <property type="nucleotide sequence ID" value="NZ_AWEZ01000064.1"/>
</dbReference>
<proteinExistence type="predicted"/>
<keyword evidence="2" id="KW-1185">Reference proteome</keyword>